<sequence length="95" mass="11199">MNEVNVLVIAAQRWDFDDSEGQNHRGTTVYVAHVNEPQSEYYLGHKPVKYTMSHEQYDNFKNESLPAMAKMTVEYDFDRQKMVPKFFSDFESLNL</sequence>
<organism evidence="1 2">
    <name type="scientific">Lactobacillus crispatus</name>
    <dbReference type="NCBI Taxonomy" id="47770"/>
    <lineage>
        <taxon>Bacteria</taxon>
        <taxon>Bacillati</taxon>
        <taxon>Bacillota</taxon>
        <taxon>Bacilli</taxon>
        <taxon>Lactobacillales</taxon>
        <taxon>Lactobacillaceae</taxon>
        <taxon>Lactobacillus</taxon>
    </lineage>
</organism>
<protein>
    <submittedName>
        <fullName evidence="1">Uncharacterized protein</fullName>
    </submittedName>
</protein>
<evidence type="ECO:0000313" key="2">
    <source>
        <dbReference type="Proteomes" id="UP000198437"/>
    </source>
</evidence>
<reference evidence="1 2" key="1">
    <citation type="submission" date="2016-05" db="EMBL/GenBank/DDBJ databases">
        <authorList>
            <person name="Johnson T.J."/>
            <person name="Youmans B.P."/>
            <person name="Case K.A."/>
        </authorList>
    </citation>
    <scope>NUCLEOTIDE SEQUENCE [LARGE SCALE GENOMIC DNA]</scope>
    <source>
        <strain evidence="1 2">UMNLC6</strain>
    </source>
</reference>
<name>A0A854PL77_9LACO</name>
<comment type="caution">
    <text evidence="1">The sequence shown here is derived from an EMBL/GenBank/DDBJ whole genome shotgun (WGS) entry which is preliminary data.</text>
</comment>
<proteinExistence type="predicted"/>
<dbReference type="AlphaFoldDB" id="A0A854PL77"/>
<dbReference type="RefSeq" id="WP_089150372.1">
    <property type="nucleotide sequence ID" value="NZ_JAUDEG010000055.1"/>
</dbReference>
<accession>A0A854PL77</accession>
<dbReference type="EMBL" id="LYQW01000043">
    <property type="protein sequence ID" value="OXC21480.1"/>
    <property type="molecule type" value="Genomic_DNA"/>
</dbReference>
<evidence type="ECO:0000313" key="1">
    <source>
        <dbReference type="EMBL" id="OXC21480.1"/>
    </source>
</evidence>
<gene>
    <name evidence="1" type="ORF">AYP82_01650</name>
</gene>
<dbReference type="Proteomes" id="UP000198437">
    <property type="component" value="Unassembled WGS sequence"/>
</dbReference>